<dbReference type="CDD" id="cd00075">
    <property type="entry name" value="HATPase"/>
    <property type="match status" value="1"/>
</dbReference>
<dbReference type="SUPFAM" id="SSF55874">
    <property type="entry name" value="ATPase domain of HSP90 chaperone/DNA topoisomerase II/histidine kinase"/>
    <property type="match status" value="1"/>
</dbReference>
<evidence type="ECO:0000256" key="14">
    <source>
        <dbReference type="SAM" id="Phobius"/>
    </source>
</evidence>
<comment type="catalytic activity">
    <reaction evidence="1">
        <text>ATP + protein L-histidine = ADP + protein N-phospho-L-histidine.</text>
        <dbReference type="EC" id="2.7.13.3"/>
    </reaction>
</comment>
<evidence type="ECO:0000256" key="12">
    <source>
        <dbReference type="ARBA" id="ARBA00039401"/>
    </source>
</evidence>
<evidence type="ECO:0000256" key="7">
    <source>
        <dbReference type="ARBA" id="ARBA00022741"/>
    </source>
</evidence>
<keyword evidence="11 14" id="KW-0472">Membrane</keyword>
<dbReference type="Pfam" id="PF02518">
    <property type="entry name" value="HATPase_c"/>
    <property type="match status" value="1"/>
</dbReference>
<evidence type="ECO:0000256" key="4">
    <source>
        <dbReference type="ARBA" id="ARBA00012438"/>
    </source>
</evidence>
<keyword evidence="9" id="KW-0067">ATP-binding</keyword>
<feature type="transmembrane region" description="Helical" evidence="14">
    <location>
        <begin position="84"/>
        <end position="103"/>
    </location>
</feature>
<proteinExistence type="predicted"/>
<evidence type="ECO:0000313" key="17">
    <source>
        <dbReference type="Proteomes" id="UP000199649"/>
    </source>
</evidence>
<organism evidence="16 17">
    <name type="scientific">Agrococcus carbonis</name>
    <dbReference type="NCBI Taxonomy" id="684552"/>
    <lineage>
        <taxon>Bacteria</taxon>
        <taxon>Bacillati</taxon>
        <taxon>Actinomycetota</taxon>
        <taxon>Actinomycetes</taxon>
        <taxon>Micrococcales</taxon>
        <taxon>Microbacteriaceae</taxon>
        <taxon>Agrococcus</taxon>
    </lineage>
</organism>
<feature type="transmembrane region" description="Helical" evidence="14">
    <location>
        <begin position="157"/>
        <end position="180"/>
    </location>
</feature>
<dbReference type="SMART" id="SM00387">
    <property type="entry name" value="HATPase_c"/>
    <property type="match status" value="1"/>
</dbReference>
<dbReference type="OrthoDB" id="9757990at2"/>
<evidence type="ECO:0000259" key="15">
    <source>
        <dbReference type="PROSITE" id="PS50109"/>
    </source>
</evidence>
<evidence type="ECO:0000313" key="16">
    <source>
        <dbReference type="EMBL" id="SDR86311.1"/>
    </source>
</evidence>
<dbReference type="FunFam" id="3.30.565.10:FF:000006">
    <property type="entry name" value="Sensor histidine kinase WalK"/>
    <property type="match status" value="1"/>
</dbReference>
<feature type="transmembrane region" description="Helical" evidence="14">
    <location>
        <begin position="133"/>
        <end position="151"/>
    </location>
</feature>
<reference evidence="17" key="1">
    <citation type="submission" date="2016-10" db="EMBL/GenBank/DDBJ databases">
        <authorList>
            <person name="Varghese N."/>
            <person name="Submissions S."/>
        </authorList>
    </citation>
    <scope>NUCLEOTIDE SEQUENCE [LARGE SCALE GENOMIC DNA]</scope>
    <source>
        <strain evidence="17">DSM 22965</strain>
    </source>
</reference>
<keyword evidence="14" id="KW-0812">Transmembrane</keyword>
<dbReference type="GO" id="GO:0005524">
    <property type="term" value="F:ATP binding"/>
    <property type="evidence" value="ECO:0007669"/>
    <property type="project" value="UniProtKB-KW"/>
</dbReference>
<keyword evidence="8 16" id="KW-0418">Kinase</keyword>
<keyword evidence="10" id="KW-0902">Two-component regulatory system</keyword>
<gene>
    <name evidence="16" type="ORF">SAMN04489719_0985</name>
</gene>
<dbReference type="GO" id="GO:0007234">
    <property type="term" value="P:osmosensory signaling via phosphorelay pathway"/>
    <property type="evidence" value="ECO:0007669"/>
    <property type="project" value="TreeGrafter"/>
</dbReference>
<dbReference type="FunFam" id="1.10.287.130:FF:000001">
    <property type="entry name" value="Two-component sensor histidine kinase"/>
    <property type="match status" value="1"/>
</dbReference>
<dbReference type="EC" id="2.7.13.3" evidence="4"/>
<dbReference type="InterPro" id="IPR050351">
    <property type="entry name" value="BphY/WalK/GraS-like"/>
</dbReference>
<dbReference type="PRINTS" id="PR00344">
    <property type="entry name" value="BCTRLSENSOR"/>
</dbReference>
<dbReference type="InterPro" id="IPR005467">
    <property type="entry name" value="His_kinase_dom"/>
</dbReference>
<evidence type="ECO:0000256" key="3">
    <source>
        <dbReference type="ARBA" id="ARBA00004236"/>
    </source>
</evidence>
<dbReference type="InterPro" id="IPR003594">
    <property type="entry name" value="HATPase_dom"/>
</dbReference>
<dbReference type="Pfam" id="PF00512">
    <property type="entry name" value="HisKA"/>
    <property type="match status" value="1"/>
</dbReference>
<evidence type="ECO:0000256" key="6">
    <source>
        <dbReference type="ARBA" id="ARBA00022679"/>
    </source>
</evidence>
<feature type="compositionally biased region" description="Polar residues" evidence="13">
    <location>
        <begin position="548"/>
        <end position="558"/>
    </location>
</feature>
<dbReference type="PANTHER" id="PTHR42878">
    <property type="entry name" value="TWO-COMPONENT HISTIDINE KINASE"/>
    <property type="match status" value="1"/>
</dbReference>
<dbReference type="CDD" id="cd00082">
    <property type="entry name" value="HisKA"/>
    <property type="match status" value="1"/>
</dbReference>
<evidence type="ECO:0000256" key="13">
    <source>
        <dbReference type="SAM" id="MobiDB-lite"/>
    </source>
</evidence>
<keyword evidence="6" id="KW-0808">Transferase</keyword>
<keyword evidence="7" id="KW-0547">Nucleotide-binding</keyword>
<keyword evidence="17" id="KW-1185">Reference proteome</keyword>
<evidence type="ECO:0000256" key="5">
    <source>
        <dbReference type="ARBA" id="ARBA00022553"/>
    </source>
</evidence>
<dbReference type="InterPro" id="IPR036097">
    <property type="entry name" value="HisK_dim/P_sf"/>
</dbReference>
<dbReference type="InterPro" id="IPR035965">
    <property type="entry name" value="PAS-like_dom_sf"/>
</dbReference>
<comment type="subcellular location">
    <subcellularLocation>
        <location evidence="3">Cell membrane</location>
    </subcellularLocation>
</comment>
<keyword evidence="14" id="KW-1133">Transmembrane helix</keyword>
<evidence type="ECO:0000256" key="10">
    <source>
        <dbReference type="ARBA" id="ARBA00023012"/>
    </source>
</evidence>
<dbReference type="SUPFAM" id="SSF47384">
    <property type="entry name" value="Homodimeric domain of signal transducing histidine kinase"/>
    <property type="match status" value="1"/>
</dbReference>
<dbReference type="GO" id="GO:0005509">
    <property type="term" value="F:calcium ion binding"/>
    <property type="evidence" value="ECO:0007669"/>
    <property type="project" value="UniProtKB-ARBA"/>
</dbReference>
<feature type="region of interest" description="Disordered" evidence="13">
    <location>
        <begin position="538"/>
        <end position="558"/>
    </location>
</feature>
<feature type="transmembrane region" description="Helical" evidence="14">
    <location>
        <begin position="30"/>
        <end position="53"/>
    </location>
</feature>
<accession>A0A1H1MHJ9</accession>
<dbReference type="EMBL" id="LT629734">
    <property type="protein sequence ID" value="SDR86311.1"/>
    <property type="molecule type" value="Genomic_DNA"/>
</dbReference>
<dbReference type="SMART" id="SM00388">
    <property type="entry name" value="HisKA"/>
    <property type="match status" value="1"/>
</dbReference>
<dbReference type="GO" id="GO:0030295">
    <property type="term" value="F:protein kinase activator activity"/>
    <property type="evidence" value="ECO:0007669"/>
    <property type="project" value="TreeGrafter"/>
</dbReference>
<evidence type="ECO:0000256" key="11">
    <source>
        <dbReference type="ARBA" id="ARBA00023136"/>
    </source>
</evidence>
<dbReference type="SUPFAM" id="SSF55785">
    <property type="entry name" value="PYP-like sensor domain (PAS domain)"/>
    <property type="match status" value="1"/>
</dbReference>
<evidence type="ECO:0000256" key="9">
    <source>
        <dbReference type="ARBA" id="ARBA00022840"/>
    </source>
</evidence>
<feature type="domain" description="Histidine kinase" evidence="15">
    <location>
        <begin position="343"/>
        <end position="558"/>
    </location>
</feature>
<sequence length="558" mass="59982">MTGSTPVTGPLPIAAGWQERGAAVVRPRTLLLQAVFALVTALVLVVFTIVDPAVWGDGYPWSATAAIAVATGLALALRWMSERTIAWVAIVVPVLDLLGLLLLAVDPQAPRIIAMLAVVPAFWLGLAARRLGAAIAAVAGLAVGIAMALRIPDSSGVTLTANAVGSALVPLALFAAAWFADSFSGTVERQQQVILRREEEKAAIAKQREADAALLDAIFETARVGLLLLDTEGHVVRANPTLTGHPALGGDALGEALEGAAFLELDSRRTIPAERSPLARAARGESFDNEVAWLQRDGHDLFAVTVSSRPLLLDGELRGSIASIDDVTAYMRMLEDRDDFVALVSHELRTPLTSITGYLELALDEAMPDRLRDWLLIVRRNSERLRALVEDLLIVGEMSRGETHLEPERVDLRALARDAVATLEHRARRRGVGLRLVDGPPIEVEADRRRITQVIENYVSNGIKYTRDDGGVEVRVEAIGPDARLRVVDDGPGLQAAEAARVFERFFRSQDARASGVPGAGLGLWICRMIVQAHGGSVDFESEPGRGSTASFRLPRSS</sequence>
<dbReference type="RefSeq" id="WP_092665980.1">
    <property type="nucleotide sequence ID" value="NZ_LT629734.1"/>
</dbReference>
<dbReference type="GO" id="GO:0000156">
    <property type="term" value="F:phosphorelay response regulator activity"/>
    <property type="evidence" value="ECO:0007669"/>
    <property type="project" value="TreeGrafter"/>
</dbReference>
<name>A0A1H1MHJ9_9MICO</name>
<dbReference type="Gene3D" id="3.30.565.10">
    <property type="entry name" value="Histidine kinase-like ATPase, C-terminal domain"/>
    <property type="match status" value="1"/>
</dbReference>
<dbReference type="InterPro" id="IPR036890">
    <property type="entry name" value="HATPase_C_sf"/>
</dbReference>
<dbReference type="AlphaFoldDB" id="A0A1H1MHJ9"/>
<evidence type="ECO:0000256" key="1">
    <source>
        <dbReference type="ARBA" id="ARBA00000085"/>
    </source>
</evidence>
<comment type="cofactor">
    <cofactor evidence="2">
        <name>a divalent metal cation</name>
        <dbReference type="ChEBI" id="CHEBI:60240"/>
    </cofactor>
</comment>
<keyword evidence="5" id="KW-0597">Phosphoprotein</keyword>
<dbReference type="InterPro" id="IPR004358">
    <property type="entry name" value="Sig_transdc_His_kin-like_C"/>
</dbReference>
<evidence type="ECO:0000256" key="2">
    <source>
        <dbReference type="ARBA" id="ARBA00001968"/>
    </source>
</evidence>
<dbReference type="GO" id="GO:0000155">
    <property type="term" value="F:phosphorelay sensor kinase activity"/>
    <property type="evidence" value="ECO:0007669"/>
    <property type="project" value="InterPro"/>
</dbReference>
<dbReference type="Proteomes" id="UP000199649">
    <property type="component" value="Chromosome I"/>
</dbReference>
<dbReference type="Gene3D" id="1.10.287.130">
    <property type="match status" value="1"/>
</dbReference>
<dbReference type="InterPro" id="IPR003661">
    <property type="entry name" value="HisK_dim/P_dom"/>
</dbReference>
<dbReference type="GO" id="GO:0005886">
    <property type="term" value="C:plasma membrane"/>
    <property type="evidence" value="ECO:0007669"/>
    <property type="project" value="UniProtKB-SubCell"/>
</dbReference>
<dbReference type="STRING" id="684552.SAMN04489719_0985"/>
<dbReference type="Gene3D" id="3.30.450.20">
    <property type="entry name" value="PAS domain"/>
    <property type="match status" value="1"/>
</dbReference>
<evidence type="ECO:0000256" key="8">
    <source>
        <dbReference type="ARBA" id="ARBA00022777"/>
    </source>
</evidence>
<dbReference type="PANTHER" id="PTHR42878:SF7">
    <property type="entry name" value="SENSOR HISTIDINE KINASE GLRK"/>
    <property type="match status" value="1"/>
</dbReference>
<feature type="transmembrane region" description="Helical" evidence="14">
    <location>
        <begin position="59"/>
        <end position="77"/>
    </location>
</feature>
<protein>
    <recommendedName>
        <fullName evidence="12">Sensor-like histidine kinase SenX3</fullName>
        <ecNumber evidence="4">2.7.13.3</ecNumber>
    </recommendedName>
</protein>
<dbReference type="PROSITE" id="PS50109">
    <property type="entry name" value="HIS_KIN"/>
    <property type="match status" value="1"/>
</dbReference>